<keyword evidence="2" id="KW-1185">Reference proteome</keyword>
<dbReference type="eggNOG" id="ENOG502ZQVX">
    <property type="taxonomic scope" value="Bacteria"/>
</dbReference>
<reference evidence="1 2" key="1">
    <citation type="journal article" date="2015" name="Antonie Van Leeuwenhoek">
        <title>Pseudooceanicola atlanticus gen. nov. sp. nov., isolated from surface seawater of the Atlantic Ocean and reclassification of Oceanicola batsensis, Oceanicola marinus, Oceanicola nitratireducens, Oceanicola nanhaiensis, Oceanicola antarcticus and Oceanicola flagellatus, as Pseudooceanicola batsensis comb. nov., Pseudooceanicola marinus comb. nov., Pseudooceanicola nitratireducens comb. nov., Pseudooceanicola nanhaiensis comb. nov., Pseudooceanicola antarcticus comb. nov., and Pseudooceanicola flagellatus comb. nov.</title>
        <authorList>
            <person name="Lai Q."/>
            <person name="Li G."/>
            <person name="Liu X."/>
            <person name="Du Y."/>
            <person name="Sun F."/>
            <person name="Shao Z."/>
        </authorList>
    </citation>
    <scope>NUCLEOTIDE SEQUENCE [LARGE SCALE GENOMIC DNA]</scope>
    <source>
        <strain evidence="1 2">22II-s11g</strain>
    </source>
</reference>
<dbReference type="EMBL" id="AQQX01000004">
    <property type="protein sequence ID" value="KGM48524.1"/>
    <property type="molecule type" value="Genomic_DNA"/>
</dbReference>
<dbReference type="Proteomes" id="UP000030004">
    <property type="component" value="Unassembled WGS sequence"/>
</dbReference>
<evidence type="ECO:0000313" key="2">
    <source>
        <dbReference type="Proteomes" id="UP000030004"/>
    </source>
</evidence>
<dbReference type="RefSeq" id="WP_043749411.1">
    <property type="nucleotide sequence ID" value="NZ_AQQX01000004.1"/>
</dbReference>
<dbReference type="AlphaFoldDB" id="A0A0A0EDM8"/>
<dbReference type="STRING" id="1461694.ATO9_12895"/>
<evidence type="ECO:0000313" key="1">
    <source>
        <dbReference type="EMBL" id="KGM48524.1"/>
    </source>
</evidence>
<proteinExistence type="predicted"/>
<protein>
    <submittedName>
        <fullName evidence="1">Uncharacterized protein</fullName>
    </submittedName>
</protein>
<dbReference type="OrthoDB" id="7866241at2"/>
<organism evidence="1 2">
    <name type="scientific">Pseudooceanicola atlanticus</name>
    <dbReference type="NCBI Taxonomy" id="1461694"/>
    <lineage>
        <taxon>Bacteria</taxon>
        <taxon>Pseudomonadati</taxon>
        <taxon>Pseudomonadota</taxon>
        <taxon>Alphaproteobacteria</taxon>
        <taxon>Rhodobacterales</taxon>
        <taxon>Paracoccaceae</taxon>
        <taxon>Pseudooceanicola</taxon>
    </lineage>
</organism>
<accession>A0A0A0EDM8</accession>
<comment type="caution">
    <text evidence="1">The sequence shown here is derived from an EMBL/GenBank/DDBJ whole genome shotgun (WGS) entry which is preliminary data.</text>
</comment>
<gene>
    <name evidence="1" type="ORF">ATO9_12895</name>
</gene>
<name>A0A0A0EDM8_9RHOB</name>
<sequence>MSDLFAFLLSPAGIAAYAAFWALKLLAGAWAIRQGLTLLPERSRNWTEAQLARIGLLARKSPLG</sequence>